<dbReference type="Proteomes" id="UP000478052">
    <property type="component" value="Unassembled WGS sequence"/>
</dbReference>
<dbReference type="SUPFAM" id="SSF52833">
    <property type="entry name" value="Thioredoxin-like"/>
    <property type="match status" value="2"/>
</dbReference>
<organism evidence="3 4">
    <name type="scientific">Aphis craccivora</name>
    <name type="common">Cowpea aphid</name>
    <dbReference type="NCBI Taxonomy" id="307492"/>
    <lineage>
        <taxon>Eukaryota</taxon>
        <taxon>Metazoa</taxon>
        <taxon>Ecdysozoa</taxon>
        <taxon>Arthropoda</taxon>
        <taxon>Hexapoda</taxon>
        <taxon>Insecta</taxon>
        <taxon>Pterygota</taxon>
        <taxon>Neoptera</taxon>
        <taxon>Paraneoptera</taxon>
        <taxon>Hemiptera</taxon>
        <taxon>Sternorrhyncha</taxon>
        <taxon>Aphidomorpha</taxon>
        <taxon>Aphidoidea</taxon>
        <taxon>Aphididae</taxon>
        <taxon>Aphidini</taxon>
        <taxon>Aphis</taxon>
        <taxon>Aphis</taxon>
    </lineage>
</organism>
<dbReference type="InterPro" id="IPR017937">
    <property type="entry name" value="Thioredoxin_CS"/>
</dbReference>
<dbReference type="InterPro" id="IPR052792">
    <property type="entry name" value="Thioredoxin_dom-contain_11"/>
</dbReference>
<dbReference type="Pfam" id="PF00085">
    <property type="entry name" value="Thioredoxin"/>
    <property type="match status" value="1"/>
</dbReference>
<feature type="transmembrane region" description="Helical" evidence="1">
    <location>
        <begin position="40"/>
        <end position="57"/>
    </location>
</feature>
<evidence type="ECO:0000259" key="2">
    <source>
        <dbReference type="PROSITE" id="PS51352"/>
    </source>
</evidence>
<sequence length="814" mass="94900">MKTVVEEEEAIKEQPDETTQQPLNWYKQLKMFVRRLGKEFLFALFVTCVVHATIINIQNDYGVKGPKPKPFFRANSCVQDFYAGNLKAVLEKASVSDIAVVMFYAPWDADSIDSQEAFIEACENNKDEVYFAAINCWQPESICSKVLKGNKVYPMIVAYDYTKVGIYYTGPPNDAAYITRFVDTMKRPVKLLNDKLDLLKVHQQYHNVLVASVDFKITQGWDLYKIVLDAAINHLKTDPLQMYVKWCVATWPLSSKEPLIKLLLWNRTLGFNESFVNHETLGKWVVHETRLTTQWVPSIARSRSLILDNSFKSGPTMLLFTPHNPYLDFNPIYSMLQLLSIEYFNCQKVSIPASYIAKYLTKEIKSFYKDRPTYVKQCHEIIMNKYPDKMASILKKHNATIKLENQDNFYIDTNLEVNYLNKALCKMSKSIFFDYKISYCSNDLDKSSKKISKINLSNHMSTENFVERLKETECYRSLLANKYFRFSKPDEAFMFNTTDALRSVCLANKSMTFLALDSNHHYHTAKVFGINLNHYRERTAVVIYDMKSEMVHTLPKSSHVTKDTMAKLLIDFLENQAKRHLRSTADLDINFHLYQGKEKSKETIYIETLNSETFNDAVFNNTDNVVVYFYTPFCAYCQVVAHVLLKVARLMRNVKDLKFFRFNASDNDLRWHLTVQMYPSIIIFPAKRKAESYVFPYNTELTSNNLSQFILSNLLLETRLQAMVGLCSVWDSSEDYNKQLHYCLRDIKLDCDANISKSLQSYRRALMYREKNKNVTLTPIFNRLRYLKAFSLILDVTHKLNAKSMQKFSEIYNF</sequence>
<dbReference type="InterPro" id="IPR036249">
    <property type="entry name" value="Thioredoxin-like_sf"/>
</dbReference>
<dbReference type="PROSITE" id="PS51352">
    <property type="entry name" value="THIOREDOXIN_2"/>
    <property type="match status" value="1"/>
</dbReference>
<reference evidence="3 4" key="1">
    <citation type="submission" date="2019-08" db="EMBL/GenBank/DDBJ databases">
        <title>Whole genome of Aphis craccivora.</title>
        <authorList>
            <person name="Voronova N.V."/>
            <person name="Shulinski R.S."/>
            <person name="Bandarenka Y.V."/>
            <person name="Zhorov D.G."/>
            <person name="Warner D."/>
        </authorList>
    </citation>
    <scope>NUCLEOTIDE SEQUENCE [LARGE SCALE GENOMIC DNA]</scope>
    <source>
        <strain evidence="3">180601</strain>
        <tissue evidence="3">Whole Body</tissue>
    </source>
</reference>
<keyword evidence="1" id="KW-0472">Membrane</keyword>
<protein>
    <submittedName>
        <fullName evidence="3">Thioredoxin domain-containing protein 11</fullName>
    </submittedName>
</protein>
<evidence type="ECO:0000313" key="4">
    <source>
        <dbReference type="Proteomes" id="UP000478052"/>
    </source>
</evidence>
<dbReference type="InterPro" id="IPR013766">
    <property type="entry name" value="Thioredoxin_domain"/>
</dbReference>
<feature type="domain" description="Thioredoxin" evidence="2">
    <location>
        <begin position="593"/>
        <end position="715"/>
    </location>
</feature>
<proteinExistence type="predicted"/>
<dbReference type="OrthoDB" id="1910803at2759"/>
<evidence type="ECO:0000313" key="3">
    <source>
        <dbReference type="EMBL" id="KAF0734919.1"/>
    </source>
</evidence>
<name>A0A6G0X4Z5_APHCR</name>
<dbReference type="AlphaFoldDB" id="A0A6G0X4Z5"/>
<gene>
    <name evidence="3" type="ORF">FWK35_00022671</name>
</gene>
<evidence type="ECO:0000256" key="1">
    <source>
        <dbReference type="SAM" id="Phobius"/>
    </source>
</evidence>
<keyword evidence="1" id="KW-0812">Transmembrane</keyword>
<dbReference type="Gene3D" id="3.40.30.10">
    <property type="entry name" value="Glutaredoxin"/>
    <property type="match status" value="3"/>
</dbReference>
<accession>A0A6G0X4Z5</accession>
<keyword evidence="4" id="KW-1185">Reference proteome</keyword>
<comment type="caution">
    <text evidence="3">The sequence shown here is derived from an EMBL/GenBank/DDBJ whole genome shotgun (WGS) entry which is preliminary data.</text>
</comment>
<keyword evidence="1" id="KW-1133">Transmembrane helix</keyword>
<dbReference type="PROSITE" id="PS00194">
    <property type="entry name" value="THIOREDOXIN_1"/>
    <property type="match status" value="1"/>
</dbReference>
<dbReference type="PANTHER" id="PTHR46497:SF1">
    <property type="entry name" value="THIOREDOXIN DOMAIN-CONTAINING PROTEIN 11"/>
    <property type="match status" value="1"/>
</dbReference>
<dbReference type="PANTHER" id="PTHR46497">
    <property type="entry name" value="THIOREDOXIN DOMAIN-CONTAINING PROTEIN 11"/>
    <property type="match status" value="1"/>
</dbReference>
<dbReference type="EMBL" id="VUJU01008145">
    <property type="protein sequence ID" value="KAF0734919.1"/>
    <property type="molecule type" value="Genomic_DNA"/>
</dbReference>